<organism evidence="8 9">
    <name type="scientific">Rubus argutus</name>
    <name type="common">Southern blackberry</name>
    <dbReference type="NCBI Taxonomy" id="59490"/>
    <lineage>
        <taxon>Eukaryota</taxon>
        <taxon>Viridiplantae</taxon>
        <taxon>Streptophyta</taxon>
        <taxon>Embryophyta</taxon>
        <taxon>Tracheophyta</taxon>
        <taxon>Spermatophyta</taxon>
        <taxon>Magnoliopsida</taxon>
        <taxon>eudicotyledons</taxon>
        <taxon>Gunneridae</taxon>
        <taxon>Pentapetalae</taxon>
        <taxon>rosids</taxon>
        <taxon>fabids</taxon>
        <taxon>Rosales</taxon>
        <taxon>Rosaceae</taxon>
        <taxon>Rosoideae</taxon>
        <taxon>Rosoideae incertae sedis</taxon>
        <taxon>Rubus</taxon>
    </lineage>
</organism>
<evidence type="ECO:0000256" key="5">
    <source>
        <dbReference type="ARBA" id="ARBA00023089"/>
    </source>
</evidence>
<dbReference type="PANTHER" id="PTHR33405">
    <property type="entry name" value="PROTEIN FLX-LIKE 2"/>
    <property type="match status" value="1"/>
</dbReference>
<keyword evidence="3" id="KW-0221">Differentiation</keyword>
<evidence type="ECO:0008006" key="10">
    <source>
        <dbReference type="Google" id="ProtNLM"/>
    </source>
</evidence>
<feature type="coiled-coil region" evidence="6">
    <location>
        <begin position="46"/>
        <end position="203"/>
    </location>
</feature>
<evidence type="ECO:0000256" key="6">
    <source>
        <dbReference type="SAM" id="Coils"/>
    </source>
</evidence>
<name>A0AAW1XWB2_RUBAR</name>
<dbReference type="Proteomes" id="UP001457282">
    <property type="component" value="Unassembled WGS sequence"/>
</dbReference>
<dbReference type="GO" id="GO:0030154">
    <property type="term" value="P:cell differentiation"/>
    <property type="evidence" value="ECO:0007669"/>
    <property type="project" value="UniProtKB-KW"/>
</dbReference>
<evidence type="ECO:0000256" key="7">
    <source>
        <dbReference type="SAM" id="MobiDB-lite"/>
    </source>
</evidence>
<dbReference type="AlphaFoldDB" id="A0AAW1XWB2"/>
<evidence type="ECO:0000256" key="1">
    <source>
        <dbReference type="ARBA" id="ARBA00005405"/>
    </source>
</evidence>
<gene>
    <name evidence="8" type="ORF">M0R45_017507</name>
</gene>
<comment type="similarity">
    <text evidence="1">Belongs to the FLX family.</text>
</comment>
<evidence type="ECO:0000256" key="4">
    <source>
        <dbReference type="ARBA" id="ARBA00023054"/>
    </source>
</evidence>
<dbReference type="InterPro" id="IPR040353">
    <property type="entry name" value="FLX/FLX-like"/>
</dbReference>
<feature type="compositionally biased region" description="Polar residues" evidence="7">
    <location>
        <begin position="265"/>
        <end position="274"/>
    </location>
</feature>
<keyword evidence="4 6" id="KW-0175">Coiled coil</keyword>
<keyword evidence="5" id="KW-0287">Flowering</keyword>
<evidence type="ECO:0000256" key="3">
    <source>
        <dbReference type="ARBA" id="ARBA00022782"/>
    </source>
</evidence>
<sequence>MAGREPRHLHRLPQIVNTTALEDRIDLQQREIQSLLIDNQRLGATHVALKQDLTAAQSDLRNLKAVAGQIKSERNAEVREVYERSLKLDDELRALDAMNAELTQVRNDIEDLSTSRHELATELKTIQAEIERSRSDESSQLEAIRADIETFQQEIQKGRAAIENEKNTRASNLEHHQAMENYMAALALEIEKLHGELPNAEKRARAAVAAAAAANPGSGYPMPYGNAEMLYGGNAYPDPYAMLQGQGSGDGTPQYGSAHVPHSSYDIQQTHVQR</sequence>
<keyword evidence="2" id="KW-0217">Developmental protein</keyword>
<dbReference type="PANTHER" id="PTHR33405:SF17">
    <property type="entry name" value="PROTEIN FLC EXPRESSOR"/>
    <property type="match status" value="1"/>
</dbReference>
<evidence type="ECO:0000313" key="9">
    <source>
        <dbReference type="Proteomes" id="UP001457282"/>
    </source>
</evidence>
<evidence type="ECO:0000256" key="2">
    <source>
        <dbReference type="ARBA" id="ARBA00022473"/>
    </source>
</evidence>
<accession>A0AAW1XWB2</accession>
<evidence type="ECO:0000313" key="8">
    <source>
        <dbReference type="EMBL" id="KAK9940867.1"/>
    </source>
</evidence>
<proteinExistence type="inferred from homology"/>
<reference evidence="8 9" key="1">
    <citation type="journal article" date="2023" name="G3 (Bethesda)">
        <title>A chromosome-length genome assembly and annotation of blackberry (Rubus argutus, cv. 'Hillquist').</title>
        <authorList>
            <person name="Bruna T."/>
            <person name="Aryal R."/>
            <person name="Dudchenko O."/>
            <person name="Sargent D.J."/>
            <person name="Mead D."/>
            <person name="Buti M."/>
            <person name="Cavallini A."/>
            <person name="Hytonen T."/>
            <person name="Andres J."/>
            <person name="Pham M."/>
            <person name="Weisz D."/>
            <person name="Mascagni F."/>
            <person name="Usai G."/>
            <person name="Natali L."/>
            <person name="Bassil N."/>
            <person name="Fernandez G.E."/>
            <person name="Lomsadze A."/>
            <person name="Armour M."/>
            <person name="Olukolu B."/>
            <person name="Poorten T."/>
            <person name="Britton C."/>
            <person name="Davik J."/>
            <person name="Ashrafi H."/>
            <person name="Aiden E.L."/>
            <person name="Borodovsky M."/>
            <person name="Worthington M."/>
        </authorList>
    </citation>
    <scope>NUCLEOTIDE SEQUENCE [LARGE SCALE GENOMIC DNA]</scope>
    <source>
        <strain evidence="8">PI 553951</strain>
    </source>
</reference>
<dbReference type="EMBL" id="JBEDUW010000003">
    <property type="protein sequence ID" value="KAK9940867.1"/>
    <property type="molecule type" value="Genomic_DNA"/>
</dbReference>
<comment type="caution">
    <text evidence="8">The sequence shown here is derived from an EMBL/GenBank/DDBJ whole genome shotgun (WGS) entry which is preliminary data.</text>
</comment>
<feature type="region of interest" description="Disordered" evidence="7">
    <location>
        <begin position="244"/>
        <end position="274"/>
    </location>
</feature>
<dbReference type="GO" id="GO:0009908">
    <property type="term" value="P:flower development"/>
    <property type="evidence" value="ECO:0007669"/>
    <property type="project" value="UniProtKB-KW"/>
</dbReference>
<protein>
    <recommendedName>
        <fullName evidence="10">Protein FLC EXPRESSOR</fullName>
    </recommendedName>
</protein>
<keyword evidence="9" id="KW-1185">Reference proteome</keyword>